<dbReference type="EMBL" id="JABWAB010000013">
    <property type="protein sequence ID" value="KAF6042770.1"/>
    <property type="molecule type" value="Genomic_DNA"/>
</dbReference>
<dbReference type="AlphaFoldDB" id="A0A8X7T9Q2"/>
<accession>A0A8X7T9Q2</accession>
<sequence>MSKFVPTSILLTAPSNFATEVSNRSTIAVVVATFHNQAFYECLILLLIYCMFTFTCINITQNLCPFSDWNWVWKCLYAIKKVFGKWWNKLTRKGYAAVSSGGGVYDLEKCIDDGKWDNAFVNQMEATKPDNVQLCGLEKEKSLTGFFGGESATVDDYTITIAITMSKSQSSSFSSSSMYVVRLVIKWIVFLAWLCVFFICSTYLSIWGCIIVCECFDQQQKVVVVVVMYISFVVLHLGAFFYEIFIESY</sequence>
<protein>
    <submittedName>
        <fullName evidence="2">Putative integral membrane protein</fullName>
    </submittedName>
</protein>
<proteinExistence type="predicted"/>
<evidence type="ECO:0000313" key="3">
    <source>
        <dbReference type="Proteomes" id="UP000590412"/>
    </source>
</evidence>
<keyword evidence="1" id="KW-0812">Transmembrane</keyword>
<name>A0A8X7T9Q2_CANPA</name>
<dbReference type="Proteomes" id="UP000590412">
    <property type="component" value="Unassembled WGS sequence"/>
</dbReference>
<evidence type="ECO:0000256" key="1">
    <source>
        <dbReference type="SAM" id="Phobius"/>
    </source>
</evidence>
<feature type="transmembrane region" description="Helical" evidence="1">
    <location>
        <begin position="222"/>
        <end position="242"/>
    </location>
</feature>
<gene>
    <name evidence="2" type="ORF">FOB60_005524</name>
</gene>
<keyword evidence="1" id="KW-1133">Transmembrane helix</keyword>
<evidence type="ECO:0000313" key="2">
    <source>
        <dbReference type="EMBL" id="KAF6042770.1"/>
    </source>
</evidence>
<organism evidence="2 3">
    <name type="scientific">Candida parapsilosis</name>
    <name type="common">Yeast</name>
    <dbReference type="NCBI Taxonomy" id="5480"/>
    <lineage>
        <taxon>Eukaryota</taxon>
        <taxon>Fungi</taxon>
        <taxon>Dikarya</taxon>
        <taxon>Ascomycota</taxon>
        <taxon>Saccharomycotina</taxon>
        <taxon>Pichiomycetes</taxon>
        <taxon>Debaryomycetaceae</taxon>
        <taxon>Candida/Lodderomyces clade</taxon>
        <taxon>Candida</taxon>
    </lineage>
</organism>
<feature type="transmembrane region" description="Helical" evidence="1">
    <location>
        <begin position="187"/>
        <end position="210"/>
    </location>
</feature>
<reference evidence="2" key="1">
    <citation type="submission" date="2020-03" db="EMBL/GenBank/DDBJ databases">
        <title>FDA dAtabase for Regulatory Grade micrObial Sequences (FDA-ARGOS): Supporting development and validation of Infectious Disease Dx tests.</title>
        <authorList>
            <person name="Campos J."/>
            <person name="Goldberg B."/>
            <person name="Tallon L."/>
            <person name="Sadzewicz L."/>
            <person name="Vavikolanu K."/>
            <person name="Mehta A."/>
            <person name="Aluvathingal J."/>
            <person name="Nadendla S."/>
            <person name="Nandy P."/>
            <person name="Geyer C."/>
            <person name="Yan Y."/>
            <person name="Sichtig H."/>
        </authorList>
    </citation>
    <scope>NUCLEOTIDE SEQUENCE [LARGE SCALE GENOMIC DNA]</scope>
    <source>
        <strain evidence="2">FDAARGOS_652</strain>
    </source>
</reference>
<keyword evidence="1" id="KW-0472">Membrane</keyword>
<comment type="caution">
    <text evidence="2">The sequence shown here is derived from an EMBL/GenBank/DDBJ whole genome shotgun (WGS) entry which is preliminary data.</text>
</comment>